<dbReference type="Pfam" id="PF00293">
    <property type="entry name" value="NUDIX"/>
    <property type="match status" value="1"/>
</dbReference>
<dbReference type="InterPro" id="IPR003293">
    <property type="entry name" value="Nudix_hydrolase6-like"/>
</dbReference>
<dbReference type="GO" id="GO:0047631">
    <property type="term" value="F:ADP-ribose diphosphatase activity"/>
    <property type="evidence" value="ECO:0007669"/>
    <property type="project" value="TreeGrafter"/>
</dbReference>
<dbReference type="GO" id="GO:0035529">
    <property type="term" value="F:NADH pyrophosphatase activity"/>
    <property type="evidence" value="ECO:0007669"/>
    <property type="project" value="TreeGrafter"/>
</dbReference>
<evidence type="ECO:0000259" key="3">
    <source>
        <dbReference type="PROSITE" id="PS51462"/>
    </source>
</evidence>
<comment type="similarity">
    <text evidence="1">Belongs to the Nudix hydrolase family.</text>
</comment>
<dbReference type="PROSITE" id="PS51462">
    <property type="entry name" value="NUDIX"/>
    <property type="match status" value="1"/>
</dbReference>
<dbReference type="InterPro" id="IPR000086">
    <property type="entry name" value="NUDIX_hydrolase_dom"/>
</dbReference>
<feature type="domain" description="Nudix hydrolase" evidence="3">
    <location>
        <begin position="97"/>
        <end position="230"/>
    </location>
</feature>
<dbReference type="PANTHER" id="PTHR13994">
    <property type="entry name" value="NUDIX HYDROLASE RELATED"/>
    <property type="match status" value="1"/>
</dbReference>
<dbReference type="InterPro" id="IPR015797">
    <property type="entry name" value="NUDIX_hydrolase-like_dom_sf"/>
</dbReference>
<dbReference type="EMBL" id="CATQJL010000112">
    <property type="protein sequence ID" value="CAJ0594538.1"/>
    <property type="molecule type" value="Genomic_DNA"/>
</dbReference>
<dbReference type="GO" id="GO:0051287">
    <property type="term" value="F:NAD binding"/>
    <property type="evidence" value="ECO:0007669"/>
    <property type="project" value="TreeGrafter"/>
</dbReference>
<dbReference type="Pfam" id="PF18290">
    <property type="entry name" value="Nudix_hydro"/>
    <property type="match status" value="1"/>
</dbReference>
<evidence type="ECO:0000313" key="4">
    <source>
        <dbReference type="EMBL" id="CAJ0594538.1"/>
    </source>
</evidence>
<evidence type="ECO:0000256" key="2">
    <source>
        <dbReference type="ARBA" id="ARBA00022801"/>
    </source>
</evidence>
<dbReference type="SUPFAM" id="SSF55811">
    <property type="entry name" value="Nudix"/>
    <property type="match status" value="1"/>
</dbReference>
<keyword evidence="2" id="KW-0378">Hydrolase</keyword>
<evidence type="ECO:0000313" key="5">
    <source>
        <dbReference type="Proteomes" id="UP001176961"/>
    </source>
</evidence>
<protein>
    <recommendedName>
        <fullName evidence="3">Nudix hydrolase domain-containing protein</fullName>
    </recommendedName>
</protein>
<dbReference type="Gene3D" id="3.90.79.10">
    <property type="entry name" value="Nucleoside Triphosphate Pyrophosphohydrolase"/>
    <property type="match status" value="1"/>
</dbReference>
<comment type="caution">
    <text evidence="4">The sequence shown here is derived from an EMBL/GenBank/DDBJ whole genome shotgun (WGS) entry which is preliminary data.</text>
</comment>
<dbReference type="PANTHER" id="PTHR13994:SF13">
    <property type="entry name" value="FI03680P"/>
    <property type="match status" value="1"/>
</dbReference>
<dbReference type="Proteomes" id="UP001176961">
    <property type="component" value="Unassembled WGS sequence"/>
</dbReference>
<dbReference type="AlphaFoldDB" id="A0AA36GM03"/>
<name>A0AA36GM03_CYLNA</name>
<dbReference type="InterPro" id="IPR040618">
    <property type="entry name" value="Pre-Nudix"/>
</dbReference>
<evidence type="ECO:0000256" key="1">
    <source>
        <dbReference type="ARBA" id="ARBA00005582"/>
    </source>
</evidence>
<organism evidence="4 5">
    <name type="scientific">Cylicocyclus nassatus</name>
    <name type="common">Nematode worm</name>
    <dbReference type="NCBI Taxonomy" id="53992"/>
    <lineage>
        <taxon>Eukaryota</taxon>
        <taxon>Metazoa</taxon>
        <taxon>Ecdysozoa</taxon>
        <taxon>Nematoda</taxon>
        <taxon>Chromadorea</taxon>
        <taxon>Rhabditida</taxon>
        <taxon>Rhabditina</taxon>
        <taxon>Rhabditomorpha</taxon>
        <taxon>Strongyloidea</taxon>
        <taxon>Strongylidae</taxon>
        <taxon>Cylicocyclus</taxon>
    </lineage>
</organism>
<gene>
    <name evidence="4" type="ORF">CYNAS_LOCUS6521</name>
</gene>
<dbReference type="Gene3D" id="3.40.630.30">
    <property type="match status" value="1"/>
</dbReference>
<reference evidence="4" key="1">
    <citation type="submission" date="2023-07" db="EMBL/GenBank/DDBJ databases">
        <authorList>
            <consortium name="CYATHOMIX"/>
        </authorList>
    </citation>
    <scope>NUCLEOTIDE SEQUENCE</scope>
    <source>
        <strain evidence="4">N/A</strain>
    </source>
</reference>
<proteinExistence type="inferred from homology"/>
<accession>A0AA36GM03</accession>
<keyword evidence="5" id="KW-1185">Reference proteome</keyword>
<sequence length="260" mass="29788">MLLPAKTTVDGSMLVQTRKLPKDLKTMQFEEMLFDSLEAWKRLDVEIVRITVELEDSFLIPILAKYGFKFSSLTAENVTMSKWLPLYAQSPLASLGCNYHSVACMVLDNLGRILMVKEQKRISLGWKFPGGKASGCEGIFETARRKVLEETGVRAIPDAIISLRHKAALPYSNIGTFFFGCLMHSKDGHEERDPPFYPEGYLVSWFTRRELRGLGEEDFFHHHRDLFLEYDKWLSANADQPFVTSDHGWHISPLFMFSTV</sequence>